<keyword evidence="3" id="KW-0233">DNA recombination</keyword>
<dbReference type="Proteomes" id="UP001169066">
    <property type="component" value="Unassembled WGS sequence"/>
</dbReference>
<reference evidence="5" key="1">
    <citation type="submission" date="2023-01" db="EMBL/GenBank/DDBJ databases">
        <title>Sulfurovum sp. XTW-4 genome assembly.</title>
        <authorList>
            <person name="Wang J."/>
        </authorList>
    </citation>
    <scope>NUCLEOTIDE SEQUENCE</scope>
    <source>
        <strain evidence="5">XTW-4</strain>
    </source>
</reference>
<name>A0ABT7QR64_9BACT</name>
<dbReference type="InterPro" id="IPR002104">
    <property type="entry name" value="Integrase_catalytic"/>
</dbReference>
<dbReference type="EMBL" id="JAQIBC010000002">
    <property type="protein sequence ID" value="MDM5263573.1"/>
    <property type="molecule type" value="Genomic_DNA"/>
</dbReference>
<keyword evidence="6" id="KW-1185">Reference proteome</keyword>
<accession>A0ABT7QR64</accession>
<evidence type="ECO:0000313" key="6">
    <source>
        <dbReference type="Proteomes" id="UP001169066"/>
    </source>
</evidence>
<evidence type="ECO:0000313" key="5">
    <source>
        <dbReference type="EMBL" id="MDM5263573.1"/>
    </source>
</evidence>
<comment type="similarity">
    <text evidence="1">Belongs to the 'phage' integrase family.</text>
</comment>
<dbReference type="RefSeq" id="WP_289401574.1">
    <property type="nucleotide sequence ID" value="NZ_JAQIBC010000002.1"/>
</dbReference>
<dbReference type="CDD" id="cd00397">
    <property type="entry name" value="DNA_BRE_C"/>
    <property type="match status" value="1"/>
</dbReference>
<evidence type="ECO:0000256" key="1">
    <source>
        <dbReference type="ARBA" id="ARBA00008857"/>
    </source>
</evidence>
<comment type="caution">
    <text evidence="5">The sequence shown here is derived from an EMBL/GenBank/DDBJ whole genome shotgun (WGS) entry which is preliminary data.</text>
</comment>
<dbReference type="PANTHER" id="PTHR30349:SF41">
    <property type="entry name" value="INTEGRASE_RECOMBINASE PROTEIN MJ0367-RELATED"/>
    <property type="match status" value="1"/>
</dbReference>
<feature type="domain" description="Tyr recombinase" evidence="4">
    <location>
        <begin position="244"/>
        <end position="458"/>
    </location>
</feature>
<keyword evidence="2" id="KW-0238">DNA-binding</keyword>
<dbReference type="InterPro" id="IPR050090">
    <property type="entry name" value="Tyrosine_recombinase_XerCD"/>
</dbReference>
<gene>
    <name evidence="5" type="ORF">PF327_05120</name>
</gene>
<dbReference type="SUPFAM" id="SSF56349">
    <property type="entry name" value="DNA breaking-rejoining enzymes"/>
    <property type="match status" value="1"/>
</dbReference>
<protein>
    <submittedName>
        <fullName evidence="5">Site-specific integrase</fullName>
    </submittedName>
</protein>
<dbReference type="InterPro" id="IPR013762">
    <property type="entry name" value="Integrase-like_cat_sf"/>
</dbReference>
<evidence type="ECO:0000259" key="4">
    <source>
        <dbReference type="PROSITE" id="PS51898"/>
    </source>
</evidence>
<sequence length="628" mass="70977">MLNSNIREELLKCNNKQDIYKLLEGVTYPKTNQTSFSEEIIQLPASSGYSNMNVKTQGLYDLSFRVLLLLKFNGHVGLTPQNTGKSSYANNLHRLLARLYEITGQIKRMDDINNAHLEKYLSLRSDEVSPTTLSSEIYMLEEWITEANPKLPYFLRLDESLVSSTSLVNTIRENAAILDRQYRSGVGGVEKRLYPLDEMKSIVYEAINLIEEVSEDILNIAPIYVQSLQLTEARSRIYIYRSLKSMQAFKSHPQLIKLQNECKTTTNSKGITIKEPILQSIKSLEGACVLIGIIMTGMRVSEFTTLPRFPNFRQDEQYHLLTRLITKTASSEDGEELEMPIPKIGKSAIEILSKLVRIIDGQDEGNLIRSSIDTVHVEDVKSASSRCVNSIKNFCKYIGIKKNPTPHQLRHTMAFIIVYLSKGSGLELARLFLGHTSITMTLRYLGHYNHLYQTAIKELEEDDAKLLATVISDEIRGGNKLYGKKGEYITQEGVFMGSYAEEFGDLLELSIVGLVKQGKIAILQTPVCICIHDLSNPKAMNCQRGFDIADFTGERPLTARCEPGDCNNAVFTISDIQKLQQDQLVEEIPEEFKARLMRNMYVVNDGGLEEMMTPLEKIIKSYEMDIGA</sequence>
<dbReference type="Gene3D" id="1.10.443.10">
    <property type="entry name" value="Intergrase catalytic core"/>
    <property type="match status" value="1"/>
</dbReference>
<evidence type="ECO:0000256" key="2">
    <source>
        <dbReference type="ARBA" id="ARBA00023125"/>
    </source>
</evidence>
<proteinExistence type="inferred from homology"/>
<dbReference type="PANTHER" id="PTHR30349">
    <property type="entry name" value="PHAGE INTEGRASE-RELATED"/>
    <property type="match status" value="1"/>
</dbReference>
<dbReference type="InterPro" id="IPR011010">
    <property type="entry name" value="DNA_brk_join_enz"/>
</dbReference>
<organism evidence="5 6">
    <name type="scientific">Sulfurovum xiamenensis</name>
    <dbReference type="NCBI Taxonomy" id="3019066"/>
    <lineage>
        <taxon>Bacteria</taxon>
        <taxon>Pseudomonadati</taxon>
        <taxon>Campylobacterota</taxon>
        <taxon>Epsilonproteobacteria</taxon>
        <taxon>Campylobacterales</taxon>
        <taxon>Sulfurovaceae</taxon>
        <taxon>Sulfurovum</taxon>
    </lineage>
</organism>
<dbReference type="PROSITE" id="PS51898">
    <property type="entry name" value="TYR_RECOMBINASE"/>
    <property type="match status" value="1"/>
</dbReference>
<dbReference type="Pfam" id="PF00589">
    <property type="entry name" value="Phage_integrase"/>
    <property type="match status" value="1"/>
</dbReference>
<evidence type="ECO:0000256" key="3">
    <source>
        <dbReference type="ARBA" id="ARBA00023172"/>
    </source>
</evidence>